<dbReference type="EMBL" id="LT840184">
    <property type="protein sequence ID" value="SMF85194.1"/>
    <property type="molecule type" value="Genomic_DNA"/>
</dbReference>
<evidence type="ECO:0000313" key="3">
    <source>
        <dbReference type="Proteomes" id="UP000192940"/>
    </source>
</evidence>
<accession>A0A1X7HEN0</accession>
<dbReference type="RefSeq" id="WP_208919843.1">
    <property type="nucleotide sequence ID" value="NZ_LT840184.1"/>
</dbReference>
<dbReference type="STRING" id="1313296.SAMN05661091_2915"/>
<dbReference type="Proteomes" id="UP000192940">
    <property type="component" value="Chromosome I"/>
</dbReference>
<sequence>MGFYVRNSTPNPIYVAVGYYDSDCSPITYAKSGWYRITPGRRSLIVTGSAANRSFYVYGHDSFGNEWSGNFYSYVPSTAFTMCWIESCQGAGCRRVGFDKVDVGNFENHTLNLVDSTQGASNSRNTRVSKKRTPKFKLGKFSIKKSPGKLSKLGKDRKPLYGKRK</sequence>
<protein>
    <submittedName>
        <fullName evidence="2">Uncharacterized membrane protein</fullName>
    </submittedName>
</protein>
<organism evidence="2 3">
    <name type="scientific">Paenibacillus uliginis N3/975</name>
    <dbReference type="NCBI Taxonomy" id="1313296"/>
    <lineage>
        <taxon>Bacteria</taxon>
        <taxon>Bacillati</taxon>
        <taxon>Bacillota</taxon>
        <taxon>Bacilli</taxon>
        <taxon>Bacillales</taxon>
        <taxon>Paenibacillaceae</taxon>
        <taxon>Paenibacillus</taxon>
    </lineage>
</organism>
<dbReference type="InterPro" id="IPR009380">
    <property type="entry name" value="DUF1036"/>
</dbReference>
<keyword evidence="3" id="KW-1185">Reference proteome</keyword>
<dbReference type="AlphaFoldDB" id="A0A1X7HEN0"/>
<evidence type="ECO:0000256" key="1">
    <source>
        <dbReference type="SAM" id="MobiDB-lite"/>
    </source>
</evidence>
<gene>
    <name evidence="2" type="ORF">SAMN05661091_2915</name>
</gene>
<dbReference type="Pfam" id="PF06282">
    <property type="entry name" value="DUF1036"/>
    <property type="match status" value="1"/>
</dbReference>
<reference evidence="2 3" key="1">
    <citation type="submission" date="2017-04" db="EMBL/GenBank/DDBJ databases">
        <authorList>
            <person name="Afonso C.L."/>
            <person name="Miller P.J."/>
            <person name="Scott M.A."/>
            <person name="Spackman E."/>
            <person name="Goraichik I."/>
            <person name="Dimitrov K.M."/>
            <person name="Suarez D.L."/>
            <person name="Swayne D.E."/>
        </authorList>
    </citation>
    <scope>NUCLEOTIDE SEQUENCE [LARGE SCALE GENOMIC DNA]</scope>
    <source>
        <strain evidence="2 3">N3/975</strain>
    </source>
</reference>
<evidence type="ECO:0000313" key="2">
    <source>
        <dbReference type="EMBL" id="SMF85194.1"/>
    </source>
</evidence>
<proteinExistence type="predicted"/>
<name>A0A1X7HEN0_9BACL</name>
<feature type="region of interest" description="Disordered" evidence="1">
    <location>
        <begin position="145"/>
        <end position="165"/>
    </location>
</feature>